<feature type="region of interest" description="Disordered" evidence="1">
    <location>
        <begin position="1"/>
        <end position="20"/>
    </location>
</feature>
<organism evidence="3 4">
    <name type="scientific">Zhihengliuella salsuginis</name>
    <dbReference type="NCBI Taxonomy" id="578222"/>
    <lineage>
        <taxon>Bacteria</taxon>
        <taxon>Bacillati</taxon>
        <taxon>Actinomycetota</taxon>
        <taxon>Actinomycetes</taxon>
        <taxon>Micrococcales</taxon>
        <taxon>Micrococcaceae</taxon>
        <taxon>Zhihengliuella</taxon>
    </lineage>
</organism>
<gene>
    <name evidence="3" type="ORF">GCM10008096_23310</name>
</gene>
<name>A0ABQ3GJ60_9MICC</name>
<keyword evidence="4" id="KW-1185">Reference proteome</keyword>
<feature type="transmembrane region" description="Helical" evidence="2">
    <location>
        <begin position="37"/>
        <end position="56"/>
    </location>
</feature>
<reference evidence="4" key="1">
    <citation type="journal article" date="2019" name="Int. J. Syst. Evol. Microbiol.">
        <title>The Global Catalogue of Microorganisms (GCM) 10K type strain sequencing project: providing services to taxonomists for standard genome sequencing and annotation.</title>
        <authorList>
            <consortium name="The Broad Institute Genomics Platform"/>
            <consortium name="The Broad Institute Genome Sequencing Center for Infectious Disease"/>
            <person name="Wu L."/>
            <person name="Ma J."/>
        </authorList>
    </citation>
    <scope>NUCLEOTIDE SEQUENCE [LARGE SCALE GENOMIC DNA]</scope>
    <source>
        <strain evidence="4">KCTC 19466</strain>
    </source>
</reference>
<feature type="transmembrane region" description="Helical" evidence="2">
    <location>
        <begin position="120"/>
        <end position="138"/>
    </location>
</feature>
<comment type="caution">
    <text evidence="3">The sequence shown here is derived from an EMBL/GenBank/DDBJ whole genome shotgun (WGS) entry which is preliminary data.</text>
</comment>
<evidence type="ECO:0000313" key="3">
    <source>
        <dbReference type="EMBL" id="GHD10108.1"/>
    </source>
</evidence>
<dbReference type="EMBL" id="BMXK01000010">
    <property type="protein sequence ID" value="GHD10108.1"/>
    <property type="molecule type" value="Genomic_DNA"/>
</dbReference>
<dbReference type="Proteomes" id="UP000642819">
    <property type="component" value="Unassembled WGS sequence"/>
</dbReference>
<sequence length="159" mass="17041">MNKKRHSPASTSRDESPAGGRRFGAWASLPATVKGAIWWWGAMTAVVLGFAVAAFGNFGLMRDDGDRLGLLMLGVLLAALGLMIGWGTGRLWLGHLAGRTLLTTFGLIGGLPLLLRGPRLMLPAAGLLIGVVLLWLPASRRYFKPQAKAARAARKRMKP</sequence>
<dbReference type="RefSeq" id="WP_189350761.1">
    <property type="nucleotide sequence ID" value="NZ_BMXK01000010.1"/>
</dbReference>
<evidence type="ECO:0000256" key="1">
    <source>
        <dbReference type="SAM" id="MobiDB-lite"/>
    </source>
</evidence>
<protein>
    <submittedName>
        <fullName evidence="3">Uncharacterized protein</fullName>
    </submittedName>
</protein>
<keyword evidence="2" id="KW-1133">Transmembrane helix</keyword>
<evidence type="ECO:0000256" key="2">
    <source>
        <dbReference type="SAM" id="Phobius"/>
    </source>
</evidence>
<proteinExistence type="predicted"/>
<feature type="transmembrane region" description="Helical" evidence="2">
    <location>
        <begin position="68"/>
        <end position="86"/>
    </location>
</feature>
<keyword evidence="2" id="KW-0472">Membrane</keyword>
<evidence type="ECO:0000313" key="4">
    <source>
        <dbReference type="Proteomes" id="UP000642819"/>
    </source>
</evidence>
<keyword evidence="2" id="KW-0812">Transmembrane</keyword>
<accession>A0ABQ3GJ60</accession>